<dbReference type="PROSITE" id="PS00211">
    <property type="entry name" value="ABC_TRANSPORTER_1"/>
    <property type="match status" value="1"/>
</dbReference>
<dbReference type="InterPro" id="IPR008995">
    <property type="entry name" value="Mo/tungstate-bd_C_term_dom"/>
</dbReference>
<dbReference type="InterPro" id="IPR013611">
    <property type="entry name" value="Transp-assoc_OB_typ2"/>
</dbReference>
<dbReference type="GO" id="GO:0043190">
    <property type="term" value="C:ATP-binding cassette (ABC) transporter complex"/>
    <property type="evidence" value="ECO:0007669"/>
    <property type="project" value="InterPro"/>
</dbReference>
<dbReference type="AlphaFoldDB" id="A0A927E450"/>
<dbReference type="InterPro" id="IPR027417">
    <property type="entry name" value="P-loop_NTPase"/>
</dbReference>
<evidence type="ECO:0000256" key="1">
    <source>
        <dbReference type="ARBA" id="ARBA00004417"/>
    </source>
</evidence>
<comment type="subcellular location">
    <subcellularLocation>
        <location evidence="1">Cell inner membrane</location>
        <topology evidence="1">Peripheral membrane protein</topology>
    </subcellularLocation>
</comment>
<dbReference type="FunFam" id="3.40.50.300:FF:000042">
    <property type="entry name" value="Maltose/maltodextrin ABC transporter, ATP-binding protein"/>
    <property type="match status" value="1"/>
</dbReference>
<dbReference type="InterPro" id="IPR017871">
    <property type="entry name" value="ABC_transporter-like_CS"/>
</dbReference>
<keyword evidence="3" id="KW-0813">Transport</keyword>
<dbReference type="PROSITE" id="PS50893">
    <property type="entry name" value="ABC_TRANSPORTER_2"/>
    <property type="match status" value="1"/>
</dbReference>
<evidence type="ECO:0000256" key="4">
    <source>
        <dbReference type="ARBA" id="ARBA00022741"/>
    </source>
</evidence>
<dbReference type="EMBL" id="JACXWY010000001">
    <property type="protein sequence ID" value="MBD3844461.1"/>
    <property type="molecule type" value="Genomic_DNA"/>
</dbReference>
<dbReference type="Pfam" id="PF08402">
    <property type="entry name" value="TOBE_2"/>
    <property type="match status" value="1"/>
</dbReference>
<dbReference type="RefSeq" id="WP_191123205.1">
    <property type="nucleotide sequence ID" value="NZ_JACXWY010000001.1"/>
</dbReference>
<dbReference type="GO" id="GO:0016887">
    <property type="term" value="F:ATP hydrolysis activity"/>
    <property type="evidence" value="ECO:0007669"/>
    <property type="project" value="InterPro"/>
</dbReference>
<organism evidence="7 8">
    <name type="scientific">Bosea spartocytisi</name>
    <dbReference type="NCBI Taxonomy" id="2773451"/>
    <lineage>
        <taxon>Bacteria</taxon>
        <taxon>Pseudomonadati</taxon>
        <taxon>Pseudomonadota</taxon>
        <taxon>Alphaproteobacteria</taxon>
        <taxon>Hyphomicrobiales</taxon>
        <taxon>Boseaceae</taxon>
        <taxon>Bosea</taxon>
    </lineage>
</organism>
<comment type="similarity">
    <text evidence="2">Belongs to the ABC transporter superfamily.</text>
</comment>
<dbReference type="SUPFAM" id="SSF52540">
    <property type="entry name" value="P-loop containing nucleoside triphosphate hydrolases"/>
    <property type="match status" value="1"/>
</dbReference>
<dbReference type="Gene3D" id="2.40.50.100">
    <property type="match status" value="1"/>
</dbReference>
<dbReference type="GO" id="GO:0140359">
    <property type="term" value="F:ABC-type transporter activity"/>
    <property type="evidence" value="ECO:0007669"/>
    <property type="project" value="UniProtKB-ARBA"/>
</dbReference>
<dbReference type="PANTHER" id="PTHR42781">
    <property type="entry name" value="SPERMIDINE/PUTRESCINE IMPORT ATP-BINDING PROTEIN POTA"/>
    <property type="match status" value="1"/>
</dbReference>
<evidence type="ECO:0000256" key="2">
    <source>
        <dbReference type="ARBA" id="ARBA00005417"/>
    </source>
</evidence>
<evidence type="ECO:0000313" key="8">
    <source>
        <dbReference type="Proteomes" id="UP000619295"/>
    </source>
</evidence>
<evidence type="ECO:0000259" key="6">
    <source>
        <dbReference type="PROSITE" id="PS50893"/>
    </source>
</evidence>
<dbReference type="InterPro" id="IPR003593">
    <property type="entry name" value="AAA+_ATPase"/>
</dbReference>
<dbReference type="InterPro" id="IPR050093">
    <property type="entry name" value="ABC_SmlMolc_Importer"/>
</dbReference>
<proteinExistence type="inferred from homology"/>
<dbReference type="SMART" id="SM00382">
    <property type="entry name" value="AAA"/>
    <property type="match status" value="1"/>
</dbReference>
<dbReference type="InterPro" id="IPR003439">
    <property type="entry name" value="ABC_transporter-like_ATP-bd"/>
</dbReference>
<dbReference type="Gene3D" id="3.40.50.300">
    <property type="entry name" value="P-loop containing nucleotide triphosphate hydrolases"/>
    <property type="match status" value="1"/>
</dbReference>
<dbReference type="SUPFAM" id="SSF50331">
    <property type="entry name" value="MOP-like"/>
    <property type="match status" value="1"/>
</dbReference>
<reference evidence="7" key="1">
    <citation type="submission" date="2020-09" db="EMBL/GenBank/DDBJ databases">
        <title>Bosea spartocytisi sp. nov. a root nodule endophyte of Spartocytisus supranubius in the high mountain ecosystem fo the Teide National Park (Canary Islands, Spain).</title>
        <authorList>
            <person name="Pulido-Suarez L."/>
            <person name="Peix A."/>
            <person name="Igual J.M."/>
            <person name="Socas-Perez N."/>
            <person name="Velazquez E."/>
            <person name="Flores-Felix J.D."/>
            <person name="Leon-Barrios M."/>
        </authorList>
    </citation>
    <scope>NUCLEOTIDE SEQUENCE</scope>
    <source>
        <strain evidence="7">SSUT16</strain>
    </source>
</reference>
<comment type="caution">
    <text evidence="7">The sequence shown here is derived from an EMBL/GenBank/DDBJ whole genome shotgun (WGS) entry which is preliminary data.</text>
</comment>
<keyword evidence="4" id="KW-0547">Nucleotide-binding</keyword>
<evidence type="ECO:0000256" key="3">
    <source>
        <dbReference type="ARBA" id="ARBA00022448"/>
    </source>
</evidence>
<evidence type="ECO:0000313" key="7">
    <source>
        <dbReference type="EMBL" id="MBD3844461.1"/>
    </source>
</evidence>
<dbReference type="Proteomes" id="UP000619295">
    <property type="component" value="Unassembled WGS sequence"/>
</dbReference>
<accession>A0A927E450</accession>
<evidence type="ECO:0000256" key="5">
    <source>
        <dbReference type="ARBA" id="ARBA00022840"/>
    </source>
</evidence>
<dbReference type="PANTHER" id="PTHR42781:SF4">
    <property type="entry name" value="SPERMIDINE_PUTRESCINE IMPORT ATP-BINDING PROTEIN POTA"/>
    <property type="match status" value="1"/>
</dbReference>
<sequence length="354" mass="38286">MKNARALSLRTLSKSYLAGQNAVDSIDLEIKPGEFVSFLGPSGSGKTTTLMMIAGFAKPSSGEIAIGGRKIDSVEPYDRNIGMVFQNYALFPHMSVADNVGFPLRMRQVAKAQAAKRVADALAMVGLADFSGRKPAELSGGQQQRVALARALVFEPDVVLLDEPLGALDKALREQMQIELKRIHRELGVTMVYVTHDQGEAMAMSDRIAVFNRGRIEQVGSPAEVYARPQTRFVASFIGDSNLIEGVAGRDGIVDLANFGSVATGRRDLSPGAPVDVLVRPEIIRFSKEGASSPDDFAFTVDEVVNYGDSFLIIGKSGGQELRARVPGLDMPVLTRGERCGISWPKERVHVVPR</sequence>
<keyword evidence="5 7" id="KW-0067">ATP-binding</keyword>
<gene>
    <name evidence="7" type="ORF">IED13_02025</name>
</gene>
<dbReference type="GO" id="GO:0005524">
    <property type="term" value="F:ATP binding"/>
    <property type="evidence" value="ECO:0007669"/>
    <property type="project" value="UniProtKB-KW"/>
</dbReference>
<dbReference type="Pfam" id="PF00005">
    <property type="entry name" value="ABC_tran"/>
    <property type="match status" value="1"/>
</dbReference>
<keyword evidence="8" id="KW-1185">Reference proteome</keyword>
<protein>
    <submittedName>
        <fullName evidence="7">ABC transporter ATP-binding protein</fullName>
    </submittedName>
</protein>
<feature type="domain" description="ABC transporter" evidence="6">
    <location>
        <begin position="7"/>
        <end position="238"/>
    </location>
</feature>
<name>A0A927E450_9HYPH</name>